<name>A0A0E9UET6_ANGAN</name>
<feature type="compositionally biased region" description="Polar residues" evidence="1">
    <location>
        <begin position="13"/>
        <end position="29"/>
    </location>
</feature>
<organism evidence="2">
    <name type="scientific">Anguilla anguilla</name>
    <name type="common">European freshwater eel</name>
    <name type="synonym">Muraena anguilla</name>
    <dbReference type="NCBI Taxonomy" id="7936"/>
    <lineage>
        <taxon>Eukaryota</taxon>
        <taxon>Metazoa</taxon>
        <taxon>Chordata</taxon>
        <taxon>Craniata</taxon>
        <taxon>Vertebrata</taxon>
        <taxon>Euteleostomi</taxon>
        <taxon>Actinopterygii</taxon>
        <taxon>Neopterygii</taxon>
        <taxon>Teleostei</taxon>
        <taxon>Anguilliformes</taxon>
        <taxon>Anguillidae</taxon>
        <taxon>Anguilla</taxon>
    </lineage>
</organism>
<proteinExistence type="predicted"/>
<feature type="region of interest" description="Disordered" evidence="1">
    <location>
        <begin position="1"/>
        <end position="29"/>
    </location>
</feature>
<reference evidence="2" key="2">
    <citation type="journal article" date="2015" name="Fish Shellfish Immunol.">
        <title>Early steps in the European eel (Anguilla anguilla)-Vibrio vulnificus interaction in the gills: Role of the RtxA13 toxin.</title>
        <authorList>
            <person name="Callol A."/>
            <person name="Pajuelo D."/>
            <person name="Ebbesson L."/>
            <person name="Teles M."/>
            <person name="MacKenzie S."/>
            <person name="Amaro C."/>
        </authorList>
    </citation>
    <scope>NUCLEOTIDE SEQUENCE</scope>
</reference>
<dbReference type="EMBL" id="GBXM01045114">
    <property type="protein sequence ID" value="JAH63463.1"/>
    <property type="molecule type" value="Transcribed_RNA"/>
</dbReference>
<reference evidence="2" key="1">
    <citation type="submission" date="2014-11" db="EMBL/GenBank/DDBJ databases">
        <authorList>
            <person name="Amaro Gonzalez C."/>
        </authorList>
    </citation>
    <scope>NUCLEOTIDE SEQUENCE</scope>
</reference>
<protein>
    <submittedName>
        <fullName evidence="2">Uncharacterized protein</fullName>
    </submittedName>
</protein>
<accession>A0A0E9UET6</accession>
<dbReference type="AlphaFoldDB" id="A0A0E9UET6"/>
<sequence>MTQHTWQKGGPYSGTTQAENMAMTNALQR</sequence>
<evidence type="ECO:0000313" key="2">
    <source>
        <dbReference type="EMBL" id="JAH63463.1"/>
    </source>
</evidence>
<evidence type="ECO:0000256" key="1">
    <source>
        <dbReference type="SAM" id="MobiDB-lite"/>
    </source>
</evidence>